<dbReference type="RefSeq" id="WP_084111861.1">
    <property type="nucleotide sequence ID" value="NZ_CP017675.1"/>
</dbReference>
<dbReference type="AlphaFoldDB" id="A0A1J0AH89"/>
<dbReference type="KEGG" id="glt:GlitD10_2919"/>
<gene>
    <name evidence="1" type="ORF">GlitD10_2919</name>
</gene>
<organism evidence="1 2">
    <name type="scientific">Gloeomargarita lithophora Alchichica-D10</name>
    <dbReference type="NCBI Taxonomy" id="1188229"/>
    <lineage>
        <taxon>Bacteria</taxon>
        <taxon>Bacillati</taxon>
        <taxon>Cyanobacteriota</taxon>
        <taxon>Cyanophyceae</taxon>
        <taxon>Gloeomargaritales</taxon>
        <taxon>Gloeomargaritaceae</taxon>
        <taxon>Gloeomargarita</taxon>
    </lineage>
</organism>
<dbReference type="InterPro" id="IPR046153">
    <property type="entry name" value="DUF6155"/>
</dbReference>
<reference evidence="1 2" key="1">
    <citation type="submission" date="2016-10" db="EMBL/GenBank/DDBJ databases">
        <title>Description of Gloeomargarita lithophora gen. nov., sp. nov., a thylakoid-bearing basal-branching cyanobacterium with intracellular carbonates, and proposal for Gloeomargaritales ord. nov.</title>
        <authorList>
            <person name="Moreira D."/>
            <person name="Tavera R."/>
            <person name="Benzerara K."/>
            <person name="Skouri-Panet F."/>
            <person name="Couradeau E."/>
            <person name="Gerard E."/>
            <person name="Loussert C."/>
            <person name="Novelo E."/>
            <person name="Zivanovic Y."/>
            <person name="Lopez-Garcia P."/>
        </authorList>
    </citation>
    <scope>NUCLEOTIDE SEQUENCE [LARGE SCALE GENOMIC DNA]</scope>
    <source>
        <strain evidence="1 2">D10</strain>
    </source>
</reference>
<evidence type="ECO:0000313" key="2">
    <source>
        <dbReference type="Proteomes" id="UP000180235"/>
    </source>
</evidence>
<dbReference type="OrthoDB" id="9801392at2"/>
<protein>
    <submittedName>
        <fullName evidence="1">Uncharacterized protein</fullName>
    </submittedName>
</protein>
<keyword evidence="2" id="KW-1185">Reference proteome</keyword>
<proteinExistence type="predicted"/>
<sequence length="115" mass="13425">MAQPRPKLTALKQYLNQLSKEELISDISEFFQKFDMVKDYYQIKLYSEEIDQVREKYKKIIENEFFPGRGFGKARISVAKKAVNDYQKIAEAPIGVADIMLFYVEQGVKFTDIAK</sequence>
<dbReference type="Pfam" id="PF19652">
    <property type="entry name" value="DUF6155"/>
    <property type="match status" value="1"/>
</dbReference>
<dbReference type="Proteomes" id="UP000180235">
    <property type="component" value="Chromosome"/>
</dbReference>
<dbReference type="EMBL" id="CP017675">
    <property type="protein sequence ID" value="APB35264.1"/>
    <property type="molecule type" value="Genomic_DNA"/>
</dbReference>
<accession>A0A1J0AH89</accession>
<evidence type="ECO:0000313" key="1">
    <source>
        <dbReference type="EMBL" id="APB35264.1"/>
    </source>
</evidence>
<dbReference type="STRING" id="1188229.GlitD10_2919"/>
<name>A0A1J0AH89_9CYAN</name>